<dbReference type="PANTHER" id="PTHR31377:SF0">
    <property type="entry name" value="AGMATINE DEIMINASE-RELATED"/>
    <property type="match status" value="1"/>
</dbReference>
<dbReference type="GO" id="GO:0009446">
    <property type="term" value="P:putrescine biosynthetic process"/>
    <property type="evidence" value="ECO:0007669"/>
    <property type="project" value="InterPro"/>
</dbReference>
<organism evidence="3 4">
    <name type="scientific">Acinetobacter johnsonii</name>
    <dbReference type="NCBI Taxonomy" id="40214"/>
    <lineage>
        <taxon>Bacteria</taxon>
        <taxon>Pseudomonadati</taxon>
        <taxon>Pseudomonadota</taxon>
        <taxon>Gammaproteobacteria</taxon>
        <taxon>Moraxellales</taxon>
        <taxon>Moraxellaceae</taxon>
        <taxon>Acinetobacter</taxon>
    </lineage>
</organism>
<dbReference type="EMBL" id="JAOCLH010000001">
    <property type="protein sequence ID" value="MDH2171047.1"/>
    <property type="molecule type" value="Genomic_DNA"/>
</dbReference>
<proteinExistence type="predicted"/>
<accession>A0AA42XB35</accession>
<reference evidence="3" key="1">
    <citation type="submission" date="2022-09" db="EMBL/GenBank/DDBJ databases">
        <title>Intensive care unit water sources are persistently colonized with multi-drug resistant bacteria and are the site of extensive horizontal gene transfer of antibiotic resistance genes.</title>
        <authorList>
            <person name="Diorio-Toth L."/>
        </authorList>
    </citation>
    <scope>NUCLEOTIDE SEQUENCE</scope>
    <source>
        <strain evidence="3">GD03649</strain>
    </source>
</reference>
<dbReference type="SUPFAM" id="SSF55909">
    <property type="entry name" value="Pentein"/>
    <property type="match status" value="1"/>
</dbReference>
<dbReference type="Proteomes" id="UP001162261">
    <property type="component" value="Unassembled WGS sequence"/>
</dbReference>
<dbReference type="RefSeq" id="WP_279693282.1">
    <property type="nucleotide sequence ID" value="NZ_JAOCLE010000001.1"/>
</dbReference>
<dbReference type="GO" id="GO:0004668">
    <property type="term" value="F:protein-arginine deiminase activity"/>
    <property type="evidence" value="ECO:0007669"/>
    <property type="project" value="InterPro"/>
</dbReference>
<keyword evidence="2" id="KW-0732">Signal</keyword>
<evidence type="ECO:0000256" key="2">
    <source>
        <dbReference type="SAM" id="SignalP"/>
    </source>
</evidence>
<dbReference type="InterPro" id="IPR007466">
    <property type="entry name" value="Peptidyl-Arg-deiminase_porph"/>
</dbReference>
<dbReference type="Gene3D" id="3.75.10.10">
    <property type="entry name" value="L-arginine/glycine Amidinotransferase, Chain A"/>
    <property type="match status" value="1"/>
</dbReference>
<name>A0AA42XB35_ACIJO</name>
<evidence type="ECO:0000313" key="3">
    <source>
        <dbReference type="EMBL" id="MDH2171047.1"/>
    </source>
</evidence>
<feature type="signal peptide" evidence="2">
    <location>
        <begin position="1"/>
        <end position="22"/>
    </location>
</feature>
<feature type="chain" id="PRO_5041405553" evidence="2">
    <location>
        <begin position="23"/>
        <end position="344"/>
    </location>
</feature>
<keyword evidence="1" id="KW-0378">Hydrolase</keyword>
<comment type="caution">
    <text evidence="3">The sequence shown here is derived from an EMBL/GenBank/DDBJ whole genome shotgun (WGS) entry which is preliminary data.</text>
</comment>
<evidence type="ECO:0000256" key="1">
    <source>
        <dbReference type="ARBA" id="ARBA00022801"/>
    </source>
</evidence>
<dbReference type="PANTHER" id="PTHR31377">
    <property type="entry name" value="AGMATINE DEIMINASE-RELATED"/>
    <property type="match status" value="1"/>
</dbReference>
<dbReference type="Pfam" id="PF04371">
    <property type="entry name" value="PAD_porph"/>
    <property type="match status" value="1"/>
</dbReference>
<protein>
    <submittedName>
        <fullName evidence="3">Agmatine deiminase family protein</fullName>
    </submittedName>
</protein>
<dbReference type="AlphaFoldDB" id="A0AA42XB35"/>
<dbReference type="GO" id="GO:0047632">
    <property type="term" value="F:agmatine deiminase activity"/>
    <property type="evidence" value="ECO:0007669"/>
    <property type="project" value="TreeGrafter"/>
</dbReference>
<gene>
    <name evidence="3" type="ORF">N5J46_01065</name>
</gene>
<evidence type="ECO:0000313" key="4">
    <source>
        <dbReference type="Proteomes" id="UP001162261"/>
    </source>
</evidence>
<sequence>MRSLALKISMAVLSMIPLVAKAELIVLASPQSNDAYYAKMIDDIFDFHVDYAKKIIKNGDNVVVLMGKGLYPDYVKALGKKHVAIAPMHDIWMRDFTSANPAQPLMFRYTAAGQGGAKKGQTISDEVQDVFKYYSQKAGLQFTQSKLLNDGGNWVEDGYGNVVLSTKFLADNKLTESEARKKLMALTGAKHIAFIEADEQGGLEHADGVVSFVDQNTLVINSYPEDPDYAKQLKADLKRGIPNVKIREIIAPYDGSEIYDEKFGSACGLYTNMLVTPERIYFPQFGIKEDAVALQQIRSVTKRTVVPVQSSNVCHMGGGVRCMSWQVRGKNAEFFLNYLDKISK</sequence>